<dbReference type="KEGG" id="ams:AMIS_74480"/>
<gene>
    <name evidence="1" type="ordered locus">AMIS_74480</name>
</gene>
<name>I0HI31_ACTM4</name>
<dbReference type="EMBL" id="AP012319">
    <property type="protein sequence ID" value="BAL92668.1"/>
    <property type="molecule type" value="Genomic_DNA"/>
</dbReference>
<dbReference type="AlphaFoldDB" id="I0HI31"/>
<keyword evidence="2" id="KW-1185">Reference proteome</keyword>
<organism evidence="1 2">
    <name type="scientific">Actinoplanes missouriensis (strain ATCC 14538 / DSM 43046 / CBS 188.64 / JCM 3121 / NBRC 102363 / NCIMB 12654 / NRRL B-3342 / UNCC 431)</name>
    <dbReference type="NCBI Taxonomy" id="512565"/>
    <lineage>
        <taxon>Bacteria</taxon>
        <taxon>Bacillati</taxon>
        <taxon>Actinomycetota</taxon>
        <taxon>Actinomycetes</taxon>
        <taxon>Micromonosporales</taxon>
        <taxon>Micromonosporaceae</taxon>
        <taxon>Actinoplanes</taxon>
    </lineage>
</organism>
<proteinExistence type="predicted"/>
<evidence type="ECO:0000313" key="2">
    <source>
        <dbReference type="Proteomes" id="UP000007882"/>
    </source>
</evidence>
<dbReference type="Proteomes" id="UP000007882">
    <property type="component" value="Chromosome"/>
</dbReference>
<evidence type="ECO:0000313" key="1">
    <source>
        <dbReference type="EMBL" id="BAL92668.1"/>
    </source>
</evidence>
<reference evidence="1 2" key="1">
    <citation type="submission" date="2012-02" db="EMBL/GenBank/DDBJ databases">
        <title>Complete genome sequence of Actinoplanes missouriensis 431 (= NBRC 102363).</title>
        <authorList>
            <person name="Ohnishi Y."/>
            <person name="Ishikawa J."/>
            <person name="Sekine M."/>
            <person name="Hosoyama A."/>
            <person name="Harada T."/>
            <person name="Narita H."/>
            <person name="Hata T."/>
            <person name="Konno Y."/>
            <person name="Tutikane K."/>
            <person name="Fujita N."/>
            <person name="Horinouchi S."/>
            <person name="Hayakawa M."/>
        </authorList>
    </citation>
    <scope>NUCLEOTIDE SEQUENCE [LARGE SCALE GENOMIC DNA]</scope>
    <source>
        <strain evidence="2">ATCC 14538 / DSM 43046 / CBS 188.64 / JCM 3121 / NBRC 102363 / NCIMB 12654 / NRRL B-3342 / UNCC 431</strain>
    </source>
</reference>
<sequence>MEQISTADRRGTWLAGLRPPSLTAVHRGQSYAP</sequence>
<dbReference type="STRING" id="512565.AMIS_74480"/>
<accession>I0HI31</accession>
<protein>
    <submittedName>
        <fullName evidence="1">Uncharacterized protein</fullName>
    </submittedName>
</protein>
<dbReference type="HOGENOM" id="CLU_3380115_0_0_11"/>